<dbReference type="AlphaFoldDB" id="A0AAU6RL54"/>
<protein>
    <submittedName>
        <fullName evidence="1">Uncharacterized protein</fullName>
    </submittedName>
</protein>
<dbReference type="KEGG" id="mpsh:QA539_10525"/>
<dbReference type="EMBL" id="CP124591">
    <property type="protein sequence ID" value="WZE70887.1"/>
    <property type="molecule type" value="Genomic_DNA"/>
</dbReference>
<reference evidence="1 2" key="1">
    <citation type="submission" date="2023-04" db="EMBL/GenBank/DDBJ databases">
        <title>Macrococci isolated from food, foodproducing animals, and human clinical materials.</title>
        <authorList>
            <person name="Maslanova I."/>
            <person name="Svec P."/>
            <person name="Sedlacek I."/>
            <person name="Novakova D."/>
            <person name="Keller J.E."/>
            <person name="Schwendener S."/>
            <person name="Finstrlova A."/>
            <person name="Botka T."/>
            <person name="Kovarovic V."/>
            <person name="Petras P."/>
            <person name="Perreten V."/>
            <person name="Pantucek R."/>
        </authorList>
    </citation>
    <scope>NUCLEOTIDE SEQUENCE [LARGE SCALE GENOMIC DNA]</scope>
    <source>
        <strain evidence="1 2">CCM 8659</strain>
    </source>
</reference>
<name>A0AAU6RL54_9STAP</name>
<dbReference type="RefSeq" id="WP_419895200.1">
    <property type="nucleotide sequence ID" value="NZ_CP124591.1"/>
</dbReference>
<evidence type="ECO:0000313" key="1">
    <source>
        <dbReference type="EMBL" id="WZE70887.1"/>
    </source>
</evidence>
<sequence>MSNKLNEARKDTNKAHAFKRNLPLFIEKANGMSETDKSVVLAEIKYVKEELDKVMFGNDSCVYKGIDHSVGLNYSSPSVSSKISIDMKIEDLKRKYKL</sequence>
<keyword evidence="2" id="KW-1185">Reference proteome</keyword>
<dbReference type="Proteomes" id="UP001465447">
    <property type="component" value="Chromosome"/>
</dbReference>
<evidence type="ECO:0000313" key="2">
    <source>
        <dbReference type="Proteomes" id="UP001465447"/>
    </source>
</evidence>
<proteinExistence type="predicted"/>
<gene>
    <name evidence="1" type="ORF">QA539_10525</name>
</gene>
<accession>A0AAU6RL54</accession>
<organism evidence="1 2">
    <name type="scientific">Macrococcus psychrotolerans</name>
    <dbReference type="NCBI Taxonomy" id="3039389"/>
    <lineage>
        <taxon>Bacteria</taxon>
        <taxon>Bacillati</taxon>
        <taxon>Bacillota</taxon>
        <taxon>Bacilli</taxon>
        <taxon>Bacillales</taxon>
        <taxon>Staphylococcaceae</taxon>
        <taxon>Macrococcus</taxon>
    </lineage>
</organism>